<keyword evidence="4 12" id="KW-0812">Transmembrane</keyword>
<evidence type="ECO:0000256" key="2">
    <source>
        <dbReference type="ARBA" id="ARBA00022475"/>
    </source>
</evidence>
<evidence type="ECO:0000256" key="1">
    <source>
        <dbReference type="ARBA" id="ARBA00004651"/>
    </source>
</evidence>
<dbReference type="PANTHER" id="PTHR28259">
    <property type="entry name" value="FLUORIDE EXPORT PROTEIN 1-RELATED"/>
    <property type="match status" value="1"/>
</dbReference>
<evidence type="ECO:0000256" key="11">
    <source>
        <dbReference type="ARBA" id="ARBA00035585"/>
    </source>
</evidence>
<comment type="function">
    <text evidence="12">Fluoride-specific ion channel. Important for reducing fluoride concentration in the cell, thus reducing its toxicity.</text>
</comment>
<comment type="similarity">
    <text evidence="10 12">Belongs to the fluoride channel Fluc/FEX (TC 1.A.43) family.</text>
</comment>
<feature type="transmembrane region" description="Helical" evidence="12">
    <location>
        <begin position="96"/>
        <end position="120"/>
    </location>
</feature>
<accession>A0A178XNX3</accession>
<evidence type="ECO:0000256" key="4">
    <source>
        <dbReference type="ARBA" id="ARBA00022692"/>
    </source>
</evidence>
<keyword evidence="5 12" id="KW-1133">Transmembrane helix</keyword>
<evidence type="ECO:0000256" key="12">
    <source>
        <dbReference type="HAMAP-Rule" id="MF_00454"/>
    </source>
</evidence>
<feature type="transmembrane region" description="Helical" evidence="12">
    <location>
        <begin position="66"/>
        <end position="84"/>
    </location>
</feature>
<keyword evidence="2 12" id="KW-1003">Cell membrane</keyword>
<dbReference type="Pfam" id="PF02537">
    <property type="entry name" value="CRCB"/>
    <property type="match status" value="1"/>
</dbReference>
<dbReference type="NCBIfam" id="NF010791">
    <property type="entry name" value="PRK14195.1"/>
    <property type="match status" value="1"/>
</dbReference>
<keyword evidence="3" id="KW-0997">Cell inner membrane</keyword>
<proteinExistence type="inferred from homology"/>
<evidence type="ECO:0000256" key="5">
    <source>
        <dbReference type="ARBA" id="ARBA00022989"/>
    </source>
</evidence>
<keyword evidence="7 12" id="KW-0406">Ion transport</keyword>
<evidence type="ECO:0000313" key="14">
    <source>
        <dbReference type="Proteomes" id="UP000094025"/>
    </source>
</evidence>
<feature type="binding site" evidence="12">
    <location>
        <position position="77"/>
    </location>
    <ligand>
        <name>Na(+)</name>
        <dbReference type="ChEBI" id="CHEBI:29101"/>
        <note>structural</note>
    </ligand>
</feature>
<name>A0A178XNX3_9HYPH</name>
<dbReference type="NCBIfam" id="TIGR00494">
    <property type="entry name" value="crcB"/>
    <property type="match status" value="1"/>
</dbReference>
<protein>
    <recommendedName>
        <fullName evidence="12">Fluoride-specific ion channel FluC</fullName>
    </recommendedName>
</protein>
<evidence type="ECO:0000313" key="13">
    <source>
        <dbReference type="EMBL" id="OAP36960.1"/>
    </source>
</evidence>
<dbReference type="GO" id="GO:0140114">
    <property type="term" value="P:cellular detoxification of fluoride"/>
    <property type="evidence" value="ECO:0007669"/>
    <property type="project" value="UniProtKB-UniRule"/>
</dbReference>
<evidence type="ECO:0000256" key="8">
    <source>
        <dbReference type="ARBA" id="ARBA00023136"/>
    </source>
</evidence>
<keyword evidence="12" id="KW-0479">Metal-binding</keyword>
<reference evidence="13 14" key="1">
    <citation type="journal article" date="2016" name="Int. J. Syst. Evol. Microbiol.">
        <title>Ensifer glycinis sp. nov., an novel rhizobial species associated with Glycine spp.</title>
        <authorList>
            <person name="Yan H."/>
            <person name="Yan J."/>
            <person name="Sui X.H."/>
            <person name="Wang E.T."/>
            <person name="Chen W.X."/>
            <person name="Zhang X.X."/>
            <person name="Chen W.F."/>
        </authorList>
    </citation>
    <scope>NUCLEOTIDE SEQUENCE [LARGE SCALE GENOMIC DNA]</scope>
    <source>
        <strain evidence="13 14">CCBAU 23380</strain>
    </source>
</reference>
<organism evidence="13 14">
    <name type="scientific">Sinorhizobium glycinis</name>
    <dbReference type="NCBI Taxonomy" id="1472378"/>
    <lineage>
        <taxon>Bacteria</taxon>
        <taxon>Pseudomonadati</taxon>
        <taxon>Pseudomonadota</taxon>
        <taxon>Alphaproteobacteria</taxon>
        <taxon>Hyphomicrobiales</taxon>
        <taxon>Rhizobiaceae</taxon>
        <taxon>Sinorhizobium/Ensifer group</taxon>
        <taxon>Sinorhizobium</taxon>
    </lineage>
</organism>
<dbReference type="RefSeq" id="WP_064244183.1">
    <property type="nucleotide sequence ID" value="NZ_LPUX01000064.1"/>
</dbReference>
<dbReference type="NCBIfam" id="NF010794">
    <property type="entry name" value="PRK14198.1"/>
    <property type="match status" value="1"/>
</dbReference>
<keyword evidence="8 12" id="KW-0472">Membrane</keyword>
<keyword evidence="14" id="KW-1185">Reference proteome</keyword>
<dbReference type="EMBL" id="LPUX01000064">
    <property type="protein sequence ID" value="OAP36960.1"/>
    <property type="molecule type" value="Genomic_DNA"/>
</dbReference>
<dbReference type="InterPro" id="IPR003691">
    <property type="entry name" value="FluC"/>
</dbReference>
<dbReference type="GO" id="GO:0062054">
    <property type="term" value="F:fluoride channel activity"/>
    <property type="evidence" value="ECO:0007669"/>
    <property type="project" value="UniProtKB-UniRule"/>
</dbReference>
<gene>
    <name evidence="12" type="primary">fluC</name>
    <name evidence="12" type="synonym">crcB</name>
    <name evidence="13" type="ORF">AU381_18740</name>
</gene>
<dbReference type="HAMAP" id="MF_00454">
    <property type="entry name" value="FluC"/>
    <property type="match status" value="1"/>
</dbReference>
<dbReference type="OrthoDB" id="9806299at2"/>
<comment type="catalytic activity">
    <reaction evidence="11">
        <text>fluoride(in) = fluoride(out)</text>
        <dbReference type="Rhea" id="RHEA:76159"/>
        <dbReference type="ChEBI" id="CHEBI:17051"/>
    </reaction>
    <physiologicalReaction direction="left-to-right" evidence="11">
        <dbReference type="Rhea" id="RHEA:76160"/>
    </physiologicalReaction>
</comment>
<evidence type="ECO:0000256" key="7">
    <source>
        <dbReference type="ARBA" id="ARBA00023065"/>
    </source>
</evidence>
<evidence type="ECO:0000256" key="6">
    <source>
        <dbReference type="ARBA" id="ARBA00023053"/>
    </source>
</evidence>
<keyword evidence="6 12" id="KW-0915">Sodium</keyword>
<keyword evidence="12" id="KW-0813">Transport</keyword>
<dbReference type="GO" id="GO:0005886">
    <property type="term" value="C:plasma membrane"/>
    <property type="evidence" value="ECO:0007669"/>
    <property type="project" value="UniProtKB-SubCell"/>
</dbReference>
<feature type="transmembrane region" description="Helical" evidence="12">
    <location>
        <begin position="37"/>
        <end position="54"/>
    </location>
</feature>
<evidence type="ECO:0000256" key="3">
    <source>
        <dbReference type="ARBA" id="ARBA00022519"/>
    </source>
</evidence>
<comment type="activity regulation">
    <text evidence="12">Na(+) is not transported, but it plays an essential structural role and its presence is essential for fluoride channel function.</text>
</comment>
<dbReference type="AlphaFoldDB" id="A0A178XNX3"/>
<dbReference type="PANTHER" id="PTHR28259:SF1">
    <property type="entry name" value="FLUORIDE EXPORT PROTEIN 1-RELATED"/>
    <property type="match status" value="1"/>
</dbReference>
<sequence>MGYLLVFLGAGLGGAVRHGVNQFAAQALDAAFPFGTLAINVAGSFAMGLLAEYLALRGELPQDVRLFLATGVLGGFTTFSAFSLDTISLWERGEWTAAAIYAASSVVLSLAGLLAGLMLVRLLTAGQAA</sequence>
<feature type="binding site" evidence="12">
    <location>
        <position position="74"/>
    </location>
    <ligand>
        <name>Na(+)</name>
        <dbReference type="ChEBI" id="CHEBI:29101"/>
        <note>structural</note>
    </ligand>
</feature>
<comment type="subcellular location">
    <subcellularLocation>
        <location evidence="1 12">Cell membrane</location>
        <topology evidence="1 12">Multi-pass membrane protein</topology>
    </subcellularLocation>
</comment>
<dbReference type="Proteomes" id="UP000094025">
    <property type="component" value="Unassembled WGS sequence"/>
</dbReference>
<keyword evidence="9 12" id="KW-0407">Ion channel</keyword>
<evidence type="ECO:0000256" key="10">
    <source>
        <dbReference type="ARBA" id="ARBA00035120"/>
    </source>
</evidence>
<dbReference type="GO" id="GO:0046872">
    <property type="term" value="F:metal ion binding"/>
    <property type="evidence" value="ECO:0007669"/>
    <property type="project" value="UniProtKB-KW"/>
</dbReference>
<evidence type="ECO:0000256" key="9">
    <source>
        <dbReference type="ARBA" id="ARBA00023303"/>
    </source>
</evidence>
<comment type="caution">
    <text evidence="13">The sequence shown here is derived from an EMBL/GenBank/DDBJ whole genome shotgun (WGS) entry which is preliminary data.</text>
</comment>